<gene>
    <name evidence="1" type="ORF">M9H77_27974</name>
</gene>
<keyword evidence="2" id="KW-1185">Reference proteome</keyword>
<sequence length="140" mass="14147">MSSVPSSSSDEDACDIGWCGVDEPVVLGGGGCPKPGKPVFGLSNGSTVGCPLLDPSPLSTCTWPGSTCSCLSGAGGTGRCPPPAPRPGCLRASLLTPRAPLFVRAPGDGDATAAQGTSTVYRAAKECIPKYCRWRPYTSG</sequence>
<evidence type="ECO:0000313" key="2">
    <source>
        <dbReference type="Proteomes" id="UP001060085"/>
    </source>
</evidence>
<protein>
    <submittedName>
        <fullName evidence="1">Uncharacterized protein</fullName>
    </submittedName>
</protein>
<dbReference type="Proteomes" id="UP001060085">
    <property type="component" value="Linkage Group LG06"/>
</dbReference>
<accession>A0ACC0AF17</accession>
<reference evidence="2" key="1">
    <citation type="journal article" date="2023" name="Nat. Plants">
        <title>Single-cell RNA sequencing provides a high-resolution roadmap for understanding the multicellular compartmentation of specialized metabolism.</title>
        <authorList>
            <person name="Sun S."/>
            <person name="Shen X."/>
            <person name="Li Y."/>
            <person name="Li Y."/>
            <person name="Wang S."/>
            <person name="Li R."/>
            <person name="Zhang H."/>
            <person name="Shen G."/>
            <person name="Guo B."/>
            <person name="Wei J."/>
            <person name="Xu J."/>
            <person name="St-Pierre B."/>
            <person name="Chen S."/>
            <person name="Sun C."/>
        </authorList>
    </citation>
    <scope>NUCLEOTIDE SEQUENCE [LARGE SCALE GENOMIC DNA]</scope>
</reference>
<name>A0ACC0AF17_CATRO</name>
<proteinExistence type="predicted"/>
<evidence type="ECO:0000313" key="1">
    <source>
        <dbReference type="EMBL" id="KAI5659181.1"/>
    </source>
</evidence>
<comment type="caution">
    <text evidence="1">The sequence shown here is derived from an EMBL/GenBank/DDBJ whole genome shotgun (WGS) entry which is preliminary data.</text>
</comment>
<organism evidence="1 2">
    <name type="scientific">Catharanthus roseus</name>
    <name type="common">Madagascar periwinkle</name>
    <name type="synonym">Vinca rosea</name>
    <dbReference type="NCBI Taxonomy" id="4058"/>
    <lineage>
        <taxon>Eukaryota</taxon>
        <taxon>Viridiplantae</taxon>
        <taxon>Streptophyta</taxon>
        <taxon>Embryophyta</taxon>
        <taxon>Tracheophyta</taxon>
        <taxon>Spermatophyta</taxon>
        <taxon>Magnoliopsida</taxon>
        <taxon>eudicotyledons</taxon>
        <taxon>Gunneridae</taxon>
        <taxon>Pentapetalae</taxon>
        <taxon>asterids</taxon>
        <taxon>lamiids</taxon>
        <taxon>Gentianales</taxon>
        <taxon>Apocynaceae</taxon>
        <taxon>Rauvolfioideae</taxon>
        <taxon>Vinceae</taxon>
        <taxon>Catharanthinae</taxon>
        <taxon>Catharanthus</taxon>
    </lineage>
</organism>
<dbReference type="EMBL" id="CM044706">
    <property type="protein sequence ID" value="KAI5659181.1"/>
    <property type="molecule type" value="Genomic_DNA"/>
</dbReference>